<evidence type="ECO:0000313" key="2">
    <source>
        <dbReference type="Proteomes" id="UP001642487"/>
    </source>
</evidence>
<accession>A0ABP0XU69</accession>
<reference evidence="1 2" key="1">
    <citation type="submission" date="2024-03" db="EMBL/GenBank/DDBJ databases">
        <authorList>
            <person name="Gkanogiannis A."/>
            <person name="Becerra Lopez-Lavalle L."/>
        </authorList>
    </citation>
    <scope>NUCLEOTIDE SEQUENCE [LARGE SCALE GENOMIC DNA]</scope>
</reference>
<evidence type="ECO:0008006" key="3">
    <source>
        <dbReference type="Google" id="ProtNLM"/>
    </source>
</evidence>
<name>A0ABP0XU69_9ROSI</name>
<protein>
    <recommendedName>
        <fullName evidence="3">Secreted protein</fullName>
    </recommendedName>
</protein>
<dbReference type="EMBL" id="OZ021744">
    <property type="protein sequence ID" value="CAK9311684.1"/>
    <property type="molecule type" value="Genomic_DNA"/>
</dbReference>
<sequence>MKSRVASSAYPSARSAVLSSILSLSMHEQPVPPPVHCCCLHQPQTDFLFASWVLDSFSKEPRNREQGQNWRN</sequence>
<organism evidence="1 2">
    <name type="scientific">Citrullus colocynthis</name>
    <name type="common">colocynth</name>
    <dbReference type="NCBI Taxonomy" id="252529"/>
    <lineage>
        <taxon>Eukaryota</taxon>
        <taxon>Viridiplantae</taxon>
        <taxon>Streptophyta</taxon>
        <taxon>Embryophyta</taxon>
        <taxon>Tracheophyta</taxon>
        <taxon>Spermatophyta</taxon>
        <taxon>Magnoliopsida</taxon>
        <taxon>eudicotyledons</taxon>
        <taxon>Gunneridae</taxon>
        <taxon>Pentapetalae</taxon>
        <taxon>rosids</taxon>
        <taxon>fabids</taxon>
        <taxon>Cucurbitales</taxon>
        <taxon>Cucurbitaceae</taxon>
        <taxon>Benincaseae</taxon>
        <taxon>Citrullus</taxon>
    </lineage>
</organism>
<proteinExistence type="predicted"/>
<gene>
    <name evidence="1" type="ORF">CITCOLO1_LOCUS3347</name>
</gene>
<dbReference type="Proteomes" id="UP001642487">
    <property type="component" value="Chromosome 10"/>
</dbReference>
<evidence type="ECO:0000313" key="1">
    <source>
        <dbReference type="EMBL" id="CAK9311684.1"/>
    </source>
</evidence>
<keyword evidence="2" id="KW-1185">Reference proteome</keyword>